<dbReference type="AlphaFoldDB" id="E9HEG6"/>
<reference evidence="2 3" key="1">
    <citation type="journal article" date="2011" name="Science">
        <title>The ecoresponsive genome of Daphnia pulex.</title>
        <authorList>
            <person name="Colbourne J.K."/>
            <person name="Pfrender M.E."/>
            <person name="Gilbert D."/>
            <person name="Thomas W.K."/>
            <person name="Tucker A."/>
            <person name="Oakley T.H."/>
            <person name="Tokishita S."/>
            <person name="Aerts A."/>
            <person name="Arnold G.J."/>
            <person name="Basu M.K."/>
            <person name="Bauer D.J."/>
            <person name="Caceres C.E."/>
            <person name="Carmel L."/>
            <person name="Casola C."/>
            <person name="Choi J.H."/>
            <person name="Detter J.C."/>
            <person name="Dong Q."/>
            <person name="Dusheyko S."/>
            <person name="Eads B.D."/>
            <person name="Frohlich T."/>
            <person name="Geiler-Samerotte K.A."/>
            <person name="Gerlach D."/>
            <person name="Hatcher P."/>
            <person name="Jogdeo S."/>
            <person name="Krijgsveld J."/>
            <person name="Kriventseva E.V."/>
            <person name="Kultz D."/>
            <person name="Laforsch C."/>
            <person name="Lindquist E."/>
            <person name="Lopez J."/>
            <person name="Manak J.R."/>
            <person name="Muller J."/>
            <person name="Pangilinan J."/>
            <person name="Patwardhan R.P."/>
            <person name="Pitluck S."/>
            <person name="Pritham E.J."/>
            <person name="Rechtsteiner A."/>
            <person name="Rho M."/>
            <person name="Rogozin I.B."/>
            <person name="Sakarya O."/>
            <person name="Salamov A."/>
            <person name="Schaack S."/>
            <person name="Shapiro H."/>
            <person name="Shiga Y."/>
            <person name="Skalitzky C."/>
            <person name="Smith Z."/>
            <person name="Souvorov A."/>
            <person name="Sung W."/>
            <person name="Tang Z."/>
            <person name="Tsuchiya D."/>
            <person name="Tu H."/>
            <person name="Vos H."/>
            <person name="Wang M."/>
            <person name="Wolf Y.I."/>
            <person name="Yamagata H."/>
            <person name="Yamada T."/>
            <person name="Ye Y."/>
            <person name="Shaw J.R."/>
            <person name="Andrews J."/>
            <person name="Crease T.J."/>
            <person name="Tang H."/>
            <person name="Lucas S.M."/>
            <person name="Robertson H.M."/>
            <person name="Bork P."/>
            <person name="Koonin E.V."/>
            <person name="Zdobnov E.M."/>
            <person name="Grigoriev I.V."/>
            <person name="Lynch M."/>
            <person name="Boore J.L."/>
        </authorList>
    </citation>
    <scope>NUCLEOTIDE SEQUENCE [LARGE SCALE GENOMIC DNA]</scope>
</reference>
<feature type="compositionally biased region" description="Basic and acidic residues" evidence="1">
    <location>
        <begin position="70"/>
        <end position="95"/>
    </location>
</feature>
<protein>
    <submittedName>
        <fullName evidence="2">Uncharacterized protein</fullName>
    </submittedName>
</protein>
<dbReference type="Proteomes" id="UP000000305">
    <property type="component" value="Unassembled WGS sequence"/>
</dbReference>
<proteinExistence type="predicted"/>
<dbReference type="KEGG" id="dpx:DAPPUDRAFT_113247"/>
<dbReference type="InParanoid" id="E9HEG6"/>
<keyword evidence="3" id="KW-1185">Reference proteome</keyword>
<feature type="compositionally biased region" description="Basic and acidic residues" evidence="1">
    <location>
        <begin position="128"/>
        <end position="142"/>
    </location>
</feature>
<feature type="compositionally biased region" description="Polar residues" evidence="1">
    <location>
        <begin position="152"/>
        <end position="161"/>
    </location>
</feature>
<dbReference type="HOGENOM" id="CLU_1549176_0_0_1"/>
<dbReference type="OrthoDB" id="8195070at2759"/>
<evidence type="ECO:0000256" key="1">
    <source>
        <dbReference type="SAM" id="MobiDB-lite"/>
    </source>
</evidence>
<name>E9HEG6_DAPPU</name>
<organism evidence="2 3">
    <name type="scientific">Daphnia pulex</name>
    <name type="common">Water flea</name>
    <dbReference type="NCBI Taxonomy" id="6669"/>
    <lineage>
        <taxon>Eukaryota</taxon>
        <taxon>Metazoa</taxon>
        <taxon>Ecdysozoa</taxon>
        <taxon>Arthropoda</taxon>
        <taxon>Crustacea</taxon>
        <taxon>Branchiopoda</taxon>
        <taxon>Diplostraca</taxon>
        <taxon>Cladocera</taxon>
        <taxon>Anomopoda</taxon>
        <taxon>Daphniidae</taxon>
        <taxon>Daphnia</taxon>
    </lineage>
</organism>
<dbReference type="EMBL" id="GL732629">
    <property type="protein sequence ID" value="EFX69843.1"/>
    <property type="molecule type" value="Genomic_DNA"/>
</dbReference>
<gene>
    <name evidence="2" type="ORF">DAPPUDRAFT_113247</name>
</gene>
<sequence>MSSSKRKPSEEEECADLAMSIPGLGSQSNQPKPRVLGTSFFGYVPDAFSMKTPANLPSERSSQPSPPVADKNKTPKNDQVNRKENDRKPEEKQETNKTVAISAPQDNKKPMMEYRKSQKGKSCEQMSELDRLRQAEDKEQRHTNRKKKKNAGSFSDGGTSRNRGEEETSFFSA</sequence>
<accession>E9HEG6</accession>
<feature type="region of interest" description="Disordered" evidence="1">
    <location>
        <begin position="1"/>
        <end position="173"/>
    </location>
</feature>
<evidence type="ECO:0000313" key="2">
    <source>
        <dbReference type="EMBL" id="EFX69843.1"/>
    </source>
</evidence>
<evidence type="ECO:0000313" key="3">
    <source>
        <dbReference type="Proteomes" id="UP000000305"/>
    </source>
</evidence>
<feature type="compositionally biased region" description="Basic and acidic residues" evidence="1">
    <location>
        <begin position="106"/>
        <end position="116"/>
    </location>
</feature>